<keyword evidence="2" id="KW-1185">Reference proteome</keyword>
<dbReference type="RefSeq" id="WP_263048280.1">
    <property type="nucleotide sequence ID" value="NZ_CP106738.1"/>
</dbReference>
<sequence length="269" mass="29739">MKNISLRDATELEVRTLQRLALIGLGRWLEVGHDAAVPDSDGLAGGAALMTRSEDQTRVTRKAVAQWSGRFQVTEPPSWTVTQVEWIAPDLLLPWWRRWSATFFDRLTSLLGRAPPDFIAVAPCLLDPVTQQSWGCPVFRRSVARMIRSHLKARVIMLPDGGGVPELALPTLWAATAFALETLTDVNDQKWGVLRARVRATTSNAFASEQWAGFWDAYVLNRARALGADLPGPVIALDLAPTPPLPEYLSSDWRDSVPGFASQLMNNTI</sequence>
<reference evidence="1" key="1">
    <citation type="submission" date="2022-10" db="EMBL/GenBank/DDBJ databases">
        <title>Roseovarius pelagicus sp. nov., isolated from Arctic seawater.</title>
        <authorList>
            <person name="Hong Y.W."/>
            <person name="Hwang C.Y."/>
        </authorList>
    </citation>
    <scope>NUCLEOTIDE SEQUENCE</scope>
    <source>
        <strain evidence="1">HL-MP18</strain>
    </source>
</reference>
<gene>
    <name evidence="1" type="ORF">N7U68_03835</name>
</gene>
<organism evidence="1 2">
    <name type="scientific">Roseovarius pelagicus</name>
    <dbReference type="NCBI Taxonomy" id="2980108"/>
    <lineage>
        <taxon>Bacteria</taxon>
        <taxon>Pseudomonadati</taxon>
        <taxon>Pseudomonadota</taxon>
        <taxon>Alphaproteobacteria</taxon>
        <taxon>Rhodobacterales</taxon>
        <taxon>Roseobacteraceae</taxon>
        <taxon>Roseovarius</taxon>
    </lineage>
</organism>
<proteinExistence type="predicted"/>
<dbReference type="EMBL" id="CP106738">
    <property type="protein sequence ID" value="UXX83801.1"/>
    <property type="molecule type" value="Genomic_DNA"/>
</dbReference>
<protein>
    <submittedName>
        <fullName evidence="1">Uncharacterized protein</fullName>
    </submittedName>
</protein>
<name>A0ABY6DCD5_9RHOB</name>
<accession>A0ABY6DCD5</accession>
<evidence type="ECO:0000313" key="2">
    <source>
        <dbReference type="Proteomes" id="UP001064087"/>
    </source>
</evidence>
<dbReference type="Proteomes" id="UP001064087">
    <property type="component" value="Chromosome"/>
</dbReference>
<evidence type="ECO:0000313" key="1">
    <source>
        <dbReference type="EMBL" id="UXX83801.1"/>
    </source>
</evidence>